<feature type="compositionally biased region" description="Polar residues" evidence="8">
    <location>
        <begin position="1"/>
        <end position="12"/>
    </location>
</feature>
<evidence type="ECO:0000256" key="4">
    <source>
        <dbReference type="ARBA" id="ARBA00022771"/>
    </source>
</evidence>
<feature type="compositionally biased region" description="Low complexity" evidence="8">
    <location>
        <begin position="666"/>
        <end position="684"/>
    </location>
</feature>
<feature type="domain" description="C2HC/C3H-type" evidence="9">
    <location>
        <begin position="232"/>
        <end position="261"/>
    </location>
</feature>
<dbReference type="Proteomes" id="UP001165090">
    <property type="component" value="Unassembled WGS sequence"/>
</dbReference>
<evidence type="ECO:0000313" key="11">
    <source>
        <dbReference type="Proteomes" id="UP001165090"/>
    </source>
</evidence>
<keyword evidence="11" id="KW-1185">Reference proteome</keyword>
<keyword evidence="1" id="KW-0479">Metal-binding</keyword>
<comment type="caution">
    <text evidence="10">The sequence shown here is derived from an EMBL/GenBank/DDBJ whole genome shotgun (WGS) entry which is preliminary data.</text>
</comment>
<dbReference type="PANTHER" id="PTHR13555">
    <property type="entry name" value="C2H2 ZINC FINGER CGI-62-RELATED"/>
    <property type="match status" value="1"/>
</dbReference>
<dbReference type="InterPro" id="IPR049899">
    <property type="entry name" value="Znf_C2HC_C3H"/>
</dbReference>
<feature type="region of interest" description="Disordered" evidence="8">
    <location>
        <begin position="130"/>
        <end position="152"/>
    </location>
</feature>
<feature type="compositionally biased region" description="Gly residues" evidence="8">
    <location>
        <begin position="685"/>
        <end position="709"/>
    </location>
</feature>
<evidence type="ECO:0000256" key="1">
    <source>
        <dbReference type="ARBA" id="ARBA00022723"/>
    </source>
</evidence>
<dbReference type="Gene3D" id="3.30.160.60">
    <property type="entry name" value="Classic Zinc Finger"/>
    <property type="match status" value="5"/>
</dbReference>
<keyword evidence="2" id="KW-0677">Repeat</keyword>
<feature type="compositionally biased region" description="Gly residues" evidence="8">
    <location>
        <begin position="817"/>
        <end position="840"/>
    </location>
</feature>
<evidence type="ECO:0000313" key="10">
    <source>
        <dbReference type="EMBL" id="GLI68987.1"/>
    </source>
</evidence>
<dbReference type="EMBL" id="BSDZ01000080">
    <property type="protein sequence ID" value="GLI68987.1"/>
    <property type="molecule type" value="Genomic_DNA"/>
</dbReference>
<feature type="compositionally biased region" description="Polar residues" evidence="8">
    <location>
        <begin position="23"/>
        <end position="36"/>
    </location>
</feature>
<feature type="domain" description="C2HC/C3H-type" evidence="9">
    <location>
        <begin position="883"/>
        <end position="912"/>
    </location>
</feature>
<feature type="domain" description="C2HC/C3H-type" evidence="9">
    <location>
        <begin position="747"/>
        <end position="776"/>
    </location>
</feature>
<organism evidence="10 11">
    <name type="scientific">Volvox africanus</name>
    <dbReference type="NCBI Taxonomy" id="51714"/>
    <lineage>
        <taxon>Eukaryota</taxon>
        <taxon>Viridiplantae</taxon>
        <taxon>Chlorophyta</taxon>
        <taxon>core chlorophytes</taxon>
        <taxon>Chlorophyceae</taxon>
        <taxon>CS clade</taxon>
        <taxon>Chlamydomonadales</taxon>
        <taxon>Volvocaceae</taxon>
        <taxon>Volvox</taxon>
    </lineage>
</organism>
<feature type="compositionally biased region" description="Pro residues" evidence="8">
    <location>
        <begin position="805"/>
        <end position="816"/>
    </location>
</feature>
<keyword evidence="6" id="KW-0234">DNA repair</keyword>
<feature type="compositionally biased region" description="Polar residues" evidence="8">
    <location>
        <begin position="65"/>
        <end position="78"/>
    </location>
</feature>
<evidence type="ECO:0000259" key="9">
    <source>
        <dbReference type="PROSITE" id="PS52027"/>
    </source>
</evidence>
<sequence length="936" mass="97187">MNYSDYNNSPYATSGGLARQPSLARQQSIRNSTGSFGINPGRSVLEPYSQQGGGPPASPQAYGQRASNSGSGAALYSNNSGGASVLPGASQRPASPGRWGSGAKVPISQRLAQVKAVYSAAKLTNSVDSLRQSDGADGALRSKGGTAPRRDGQRPTGFTCYLCGQQYGSQSLMVHIPQCQKKWVMVESQKPRREQRPLPPVPPELERGVLPTRPEEVEEFNSRMYSYWDKVSLVSCPICARTFRPDAFERHAKVCTPDNPGGPLGPNKHAPPPRPTSAARIAGGGGGGGRGGGGGGFGGAGGGGGGGGGFGGGAARMSPSPTRTPGQRPVGFTCYLCGQQYGSQSLMVHIPQCQKKWVMVESQKPRREQRPLPPVPPELERGVLPTRPEEVEEFNSRMYSYWDKVSLVSCPICARTFRPDAFERHAKVCTPDNPGGPLGPNKHAPPPRTGAGGGGGGGIGGRPSSAMRGGGTPSRRDGERPRAYMCYLCGQQFGSQSLTIHIPQCYEKWLKVEATKPPKERRQPPPPPPELDQPLPTTSQGIDEFNSRMSAYFNGASLMPCPNCGRTMRPDALRAHMKACTADKPMARSAAAAAAAAGGGGAGGGGFGGGRSAAGGGGGGPSEYDEVDPGELELCANCGRKMRPDALAKHQRMCTADKPMKPLRTPGGPSPTAGRPASAAAPGRAAGGGRGGGGGGGSGMARNQGGGGGGRDEADENGYVDDEPEPPKASYDLPPDADGDGDDGGEARVQCGTCGRRFLPEAYEKHARVCAKVFAGKRKVFNSAAKRIGGTDAAGFYNPRVAQRPAPPAGPAPPGGGRPRAGSAMGRGGGPGDFRGGGGKPAWKAQSDQLRQAMREMRKVGAALARGEDIRNIPHVPSAPDPSLVQCPNCGRRFNAQAAERHIPRCAAIISKPKFLKAGTGGAGRGAPDSKPLPRW</sequence>
<feature type="region of interest" description="Disordered" evidence="8">
    <location>
        <begin position="516"/>
        <end position="541"/>
    </location>
</feature>
<accession>A0ABQ5SG93</accession>
<feature type="region of interest" description="Disordered" evidence="8">
    <location>
        <begin position="917"/>
        <end position="936"/>
    </location>
</feature>
<evidence type="ECO:0000256" key="6">
    <source>
        <dbReference type="ARBA" id="ARBA00023204"/>
    </source>
</evidence>
<feature type="region of interest" description="Disordered" evidence="8">
    <location>
        <begin position="431"/>
        <end position="478"/>
    </location>
</feature>
<feature type="domain" description="C2HC/C3H-type" evidence="9">
    <location>
        <begin position="406"/>
        <end position="435"/>
    </location>
</feature>
<feature type="region of interest" description="Disordered" evidence="8">
    <location>
        <begin position="257"/>
        <end position="300"/>
    </location>
</feature>
<feature type="region of interest" description="Disordered" evidence="8">
    <location>
        <begin position="1"/>
        <end position="78"/>
    </location>
</feature>
<keyword evidence="4 7" id="KW-0863">Zinc-finger</keyword>
<dbReference type="PROSITE" id="PS52027">
    <property type="entry name" value="ZF_C2HC_C3H"/>
    <property type="match status" value="5"/>
</dbReference>
<reference evidence="10 11" key="1">
    <citation type="journal article" date="2023" name="IScience">
        <title>Expanded male sex-determining region conserved during the evolution of homothallism in the green alga Volvox.</title>
        <authorList>
            <person name="Yamamoto K."/>
            <person name="Matsuzaki R."/>
            <person name="Mahakham W."/>
            <person name="Heman W."/>
            <person name="Sekimoto H."/>
            <person name="Kawachi M."/>
            <person name="Minakuchi Y."/>
            <person name="Toyoda A."/>
            <person name="Nozaki H."/>
        </authorList>
    </citation>
    <scope>NUCLEOTIDE SEQUENCE [LARGE SCALE GENOMIC DNA]</scope>
    <source>
        <strain evidence="10 11">NIES-4468</strain>
    </source>
</reference>
<name>A0ABQ5SG93_9CHLO</name>
<feature type="domain" description="C2HC/C3H-type" evidence="9">
    <location>
        <begin position="557"/>
        <end position="586"/>
    </location>
</feature>
<feature type="compositionally biased region" description="Acidic residues" evidence="8">
    <location>
        <begin position="735"/>
        <end position="744"/>
    </location>
</feature>
<dbReference type="SMART" id="SM00734">
    <property type="entry name" value="ZnF_Rad18"/>
    <property type="match status" value="4"/>
</dbReference>
<keyword evidence="5" id="KW-0862">Zinc</keyword>
<feature type="compositionally biased region" description="Acidic residues" evidence="8">
    <location>
        <begin position="713"/>
        <end position="724"/>
    </location>
</feature>
<dbReference type="InterPro" id="IPR006642">
    <property type="entry name" value="Rad18_UBZ4"/>
</dbReference>
<evidence type="ECO:0000256" key="3">
    <source>
        <dbReference type="ARBA" id="ARBA00022763"/>
    </source>
</evidence>
<protein>
    <recommendedName>
        <fullName evidence="9">C2HC/C3H-type domain-containing protein</fullName>
    </recommendedName>
</protein>
<feature type="region of interest" description="Disordered" evidence="8">
    <location>
        <begin position="796"/>
        <end position="850"/>
    </location>
</feature>
<keyword evidence="3" id="KW-0227">DNA damage</keyword>
<dbReference type="Pfam" id="PF13913">
    <property type="entry name" value="zf-C2HC_2"/>
    <property type="match status" value="9"/>
</dbReference>
<feature type="region of interest" description="Disordered" evidence="8">
    <location>
        <begin position="649"/>
        <end position="748"/>
    </location>
</feature>
<feature type="compositionally biased region" description="Gly residues" evidence="8">
    <location>
        <begin position="282"/>
        <end position="300"/>
    </location>
</feature>
<feature type="compositionally biased region" description="Gly residues" evidence="8">
    <location>
        <begin position="450"/>
        <end position="461"/>
    </location>
</feature>
<evidence type="ECO:0000256" key="8">
    <source>
        <dbReference type="SAM" id="MobiDB-lite"/>
    </source>
</evidence>
<proteinExistence type="predicted"/>
<evidence type="ECO:0000256" key="7">
    <source>
        <dbReference type="PROSITE-ProRule" id="PRU01371"/>
    </source>
</evidence>
<dbReference type="InterPro" id="IPR026319">
    <property type="entry name" value="ZC2HC1A/B-like"/>
</dbReference>
<evidence type="ECO:0000256" key="2">
    <source>
        <dbReference type="ARBA" id="ARBA00022737"/>
    </source>
</evidence>
<gene>
    <name evidence="10" type="ORF">VaNZ11_013523</name>
</gene>
<dbReference type="PANTHER" id="PTHR13555:SF36">
    <property type="entry name" value="ZINC FINGER C2HC DOMAIN-CONTAINING PROTEIN 1B"/>
    <property type="match status" value="1"/>
</dbReference>
<evidence type="ECO:0000256" key="5">
    <source>
        <dbReference type="ARBA" id="ARBA00022833"/>
    </source>
</evidence>